<evidence type="ECO:0000256" key="4">
    <source>
        <dbReference type="ARBA" id="ARBA00022832"/>
    </source>
</evidence>
<feature type="binding site" evidence="8">
    <location>
        <position position="8"/>
    </location>
    <ligand>
        <name>Mg(2+)</name>
        <dbReference type="ChEBI" id="CHEBI:18420"/>
    </ligand>
</feature>
<dbReference type="InterPro" id="IPR002582">
    <property type="entry name" value="ACPS"/>
</dbReference>
<sequence>MLIGNGVDIVYIPRIENIWKKYKEKFLTRVYSEQEIINSYKYSDYQMQVRYFAKRFAAKEALVKALGIGFYGINMKDIEISNDKNGKPNITVKNNVPNLLSKNDIIQVSLSDDGDYAIAYVIILQSKELSILDTNIS</sequence>
<comment type="caution">
    <text evidence="10">The sequence shown here is derived from an EMBL/GenBank/DDBJ whole genome shotgun (WGS) entry which is preliminary data.</text>
</comment>
<dbReference type="SUPFAM" id="SSF56214">
    <property type="entry name" value="4'-phosphopantetheinyl transferase"/>
    <property type="match status" value="1"/>
</dbReference>
<comment type="similarity">
    <text evidence="8">Belongs to the P-Pant transferase superfamily. AcpS family.</text>
</comment>
<keyword evidence="2 8" id="KW-0808">Transferase</keyword>
<accession>A0A8J3MQL0</accession>
<keyword evidence="11" id="KW-1185">Reference proteome</keyword>
<gene>
    <name evidence="8 10" type="primary">acpS</name>
    <name evidence="10" type="ORF">sL5_06600</name>
</gene>
<dbReference type="NCBIfam" id="TIGR00516">
    <property type="entry name" value="acpS"/>
    <property type="match status" value="1"/>
</dbReference>
<dbReference type="NCBIfam" id="TIGR00556">
    <property type="entry name" value="pantethn_trn"/>
    <property type="match status" value="1"/>
</dbReference>
<keyword evidence="6 8" id="KW-0443">Lipid metabolism</keyword>
<proteinExistence type="inferred from homology"/>
<name>A0A8J3MQL0_9RICK</name>
<dbReference type="GO" id="GO:0008897">
    <property type="term" value="F:holo-[acyl-carrier-protein] synthase activity"/>
    <property type="evidence" value="ECO:0007669"/>
    <property type="project" value="UniProtKB-UniRule"/>
</dbReference>
<evidence type="ECO:0000256" key="3">
    <source>
        <dbReference type="ARBA" id="ARBA00022723"/>
    </source>
</evidence>
<dbReference type="GO" id="GO:0006633">
    <property type="term" value="P:fatty acid biosynthetic process"/>
    <property type="evidence" value="ECO:0007669"/>
    <property type="project" value="UniProtKB-UniRule"/>
</dbReference>
<comment type="subcellular location">
    <subcellularLocation>
        <location evidence="8">Cytoplasm</location>
    </subcellularLocation>
</comment>
<feature type="binding site" evidence="8">
    <location>
        <position position="60"/>
    </location>
    <ligand>
        <name>Mg(2+)</name>
        <dbReference type="ChEBI" id="CHEBI:18420"/>
    </ligand>
</feature>
<evidence type="ECO:0000259" key="9">
    <source>
        <dbReference type="Pfam" id="PF01648"/>
    </source>
</evidence>
<organism evidence="10 11">
    <name type="scientific">Candidatus Mesenet longicola</name>
    <dbReference type="NCBI Taxonomy" id="1892558"/>
    <lineage>
        <taxon>Bacteria</taxon>
        <taxon>Pseudomonadati</taxon>
        <taxon>Pseudomonadota</taxon>
        <taxon>Alphaproteobacteria</taxon>
        <taxon>Rickettsiales</taxon>
        <taxon>Anaplasmataceae</taxon>
        <taxon>Candidatus Mesenet</taxon>
    </lineage>
</organism>
<dbReference type="Pfam" id="PF01648">
    <property type="entry name" value="ACPS"/>
    <property type="match status" value="1"/>
</dbReference>
<keyword evidence="1 8" id="KW-0444">Lipid biosynthesis</keyword>
<keyword evidence="5 8" id="KW-0460">Magnesium</keyword>
<evidence type="ECO:0000313" key="11">
    <source>
        <dbReference type="Proteomes" id="UP000637906"/>
    </source>
</evidence>
<evidence type="ECO:0000256" key="1">
    <source>
        <dbReference type="ARBA" id="ARBA00022516"/>
    </source>
</evidence>
<keyword evidence="4 8" id="KW-0276">Fatty acid metabolism</keyword>
<dbReference type="AlphaFoldDB" id="A0A8J3MQL0"/>
<dbReference type="NCBIfam" id="NF011253">
    <property type="entry name" value="PRK14659.1"/>
    <property type="match status" value="1"/>
</dbReference>
<dbReference type="GO" id="GO:0000287">
    <property type="term" value="F:magnesium ion binding"/>
    <property type="evidence" value="ECO:0007669"/>
    <property type="project" value="UniProtKB-UniRule"/>
</dbReference>
<comment type="cofactor">
    <cofactor evidence="8">
        <name>Mg(2+)</name>
        <dbReference type="ChEBI" id="CHEBI:18420"/>
    </cofactor>
</comment>
<evidence type="ECO:0000256" key="2">
    <source>
        <dbReference type="ARBA" id="ARBA00022679"/>
    </source>
</evidence>
<dbReference type="EC" id="2.7.8.7" evidence="8"/>
<comment type="catalytic activity">
    <reaction evidence="8">
        <text>apo-[ACP] + CoA = holo-[ACP] + adenosine 3',5'-bisphosphate + H(+)</text>
        <dbReference type="Rhea" id="RHEA:12068"/>
        <dbReference type="Rhea" id="RHEA-COMP:9685"/>
        <dbReference type="Rhea" id="RHEA-COMP:9690"/>
        <dbReference type="ChEBI" id="CHEBI:15378"/>
        <dbReference type="ChEBI" id="CHEBI:29999"/>
        <dbReference type="ChEBI" id="CHEBI:57287"/>
        <dbReference type="ChEBI" id="CHEBI:58343"/>
        <dbReference type="ChEBI" id="CHEBI:64479"/>
        <dbReference type="EC" id="2.7.8.7"/>
    </reaction>
</comment>
<feature type="domain" description="4'-phosphopantetheinyl transferase" evidence="9">
    <location>
        <begin position="6"/>
        <end position="121"/>
    </location>
</feature>
<keyword evidence="7 8" id="KW-0275">Fatty acid biosynthesis</keyword>
<evidence type="ECO:0000256" key="6">
    <source>
        <dbReference type="ARBA" id="ARBA00023098"/>
    </source>
</evidence>
<dbReference type="InterPro" id="IPR037143">
    <property type="entry name" value="4-PPantetheinyl_Trfase_dom_sf"/>
</dbReference>
<dbReference type="InterPro" id="IPR008278">
    <property type="entry name" value="4-PPantetheinyl_Trfase_dom"/>
</dbReference>
<protein>
    <recommendedName>
        <fullName evidence="8">Holo-[acyl-carrier-protein] synthase</fullName>
        <shortName evidence="8">Holo-ACP synthase</shortName>
        <ecNumber evidence="8">2.7.8.7</ecNumber>
    </recommendedName>
    <alternativeName>
        <fullName evidence="8">4'-phosphopantetheinyl transferase AcpS</fullName>
    </alternativeName>
</protein>
<dbReference type="Gene3D" id="3.90.470.20">
    <property type="entry name" value="4'-phosphopantetheinyl transferase domain"/>
    <property type="match status" value="1"/>
</dbReference>
<dbReference type="Proteomes" id="UP000637906">
    <property type="component" value="Unassembled WGS sequence"/>
</dbReference>
<comment type="function">
    <text evidence="8">Transfers the 4'-phosphopantetheine moiety from coenzyme A to a Ser of acyl-carrier-protein.</text>
</comment>
<evidence type="ECO:0000256" key="7">
    <source>
        <dbReference type="ARBA" id="ARBA00023160"/>
    </source>
</evidence>
<evidence type="ECO:0000256" key="8">
    <source>
        <dbReference type="HAMAP-Rule" id="MF_00101"/>
    </source>
</evidence>
<dbReference type="GO" id="GO:0005737">
    <property type="term" value="C:cytoplasm"/>
    <property type="evidence" value="ECO:0007669"/>
    <property type="project" value="UniProtKB-SubCell"/>
</dbReference>
<dbReference type="InterPro" id="IPR004568">
    <property type="entry name" value="Ppantetheine-prot_Trfase_dom"/>
</dbReference>
<evidence type="ECO:0000313" key="10">
    <source>
        <dbReference type="EMBL" id="GHM59667.1"/>
    </source>
</evidence>
<keyword evidence="8" id="KW-0963">Cytoplasm</keyword>
<dbReference type="HAMAP" id="MF_00101">
    <property type="entry name" value="AcpS"/>
    <property type="match status" value="1"/>
</dbReference>
<reference evidence="10 11" key="1">
    <citation type="journal article" date="2021" name="Microb. Ecol.">
        <title>Candidatus Mesenet longicola: Novel Endosymbionts of Brontispa longissima that Induce Cytoplasmic Incompatibility.</title>
        <authorList>
            <person name="Takano S."/>
            <person name="Gotoh Y."/>
            <person name="Hayashi T."/>
        </authorList>
    </citation>
    <scope>NUCLEOTIDE SEQUENCE [LARGE SCALE GENOMIC DNA]</scope>
    <source>
        <strain evidence="10">L5</strain>
    </source>
</reference>
<keyword evidence="3 8" id="KW-0479">Metal-binding</keyword>
<evidence type="ECO:0000256" key="5">
    <source>
        <dbReference type="ARBA" id="ARBA00022842"/>
    </source>
</evidence>
<dbReference type="EMBL" id="BNGU01000025">
    <property type="protein sequence ID" value="GHM59667.1"/>
    <property type="molecule type" value="Genomic_DNA"/>
</dbReference>